<evidence type="ECO:0000256" key="1">
    <source>
        <dbReference type="ARBA" id="ARBA00022612"/>
    </source>
</evidence>
<dbReference type="Pfam" id="PF04586">
    <property type="entry name" value="Peptidase_S78"/>
    <property type="match status" value="1"/>
</dbReference>
<evidence type="ECO:0000313" key="6">
    <source>
        <dbReference type="Proteomes" id="UP000218231"/>
    </source>
</evidence>
<organism evidence="5 6">
    <name type="scientific">Diploscapter pachys</name>
    <dbReference type="NCBI Taxonomy" id="2018661"/>
    <lineage>
        <taxon>Eukaryota</taxon>
        <taxon>Metazoa</taxon>
        <taxon>Ecdysozoa</taxon>
        <taxon>Nematoda</taxon>
        <taxon>Chromadorea</taxon>
        <taxon>Rhabditida</taxon>
        <taxon>Rhabditina</taxon>
        <taxon>Rhabditomorpha</taxon>
        <taxon>Rhabditoidea</taxon>
        <taxon>Rhabditidae</taxon>
        <taxon>Diploscapter</taxon>
    </lineage>
</organism>
<comment type="caution">
    <text evidence="5">The sequence shown here is derived from an EMBL/GenBank/DDBJ whole genome shotgun (WGS) entry which is preliminary data.</text>
</comment>
<sequence>MAQAAREGADLATMRGIAEEAGELSAMRALTRLGLSNEAARGDLAELRELLGAWRDAKRSAWKAAAGCEAGVRRVAGVRFAGYAAVFDRVDRAGDVVRAGAFAGAGPVPLLWQHRGRAVGRIDVLAEDARGLLVAGVIDDAEVARMVSCRALDGLSVGYRPMVVRQGARRELLRVALAEVSVVAVPMQPLARITQIG</sequence>
<evidence type="ECO:0000259" key="4">
    <source>
        <dbReference type="Pfam" id="PF04586"/>
    </source>
</evidence>
<dbReference type="STRING" id="2018661.A0A2A2K350"/>
<dbReference type="Proteomes" id="UP000218231">
    <property type="component" value="Unassembled WGS sequence"/>
</dbReference>
<dbReference type="InterPro" id="IPR046130">
    <property type="entry name" value="DUF6127"/>
</dbReference>
<dbReference type="AlphaFoldDB" id="A0A2A2K350"/>
<feature type="domain" description="Prohead serine protease" evidence="4">
    <location>
        <begin position="79"/>
        <end position="194"/>
    </location>
</feature>
<keyword evidence="3" id="KW-0378">Hydrolase</keyword>
<dbReference type="GO" id="GO:0006508">
    <property type="term" value="P:proteolysis"/>
    <property type="evidence" value="ECO:0007669"/>
    <property type="project" value="UniProtKB-KW"/>
</dbReference>
<dbReference type="Pfam" id="PF19622">
    <property type="entry name" value="DUF6127"/>
    <property type="match status" value="1"/>
</dbReference>
<keyword evidence="1" id="KW-1188">Viral release from host cell</keyword>
<evidence type="ECO:0000256" key="2">
    <source>
        <dbReference type="ARBA" id="ARBA00022670"/>
    </source>
</evidence>
<keyword evidence="2" id="KW-0645">Protease</keyword>
<evidence type="ECO:0000313" key="5">
    <source>
        <dbReference type="EMBL" id="PAV68351.1"/>
    </source>
</evidence>
<gene>
    <name evidence="5" type="ORF">WR25_19364</name>
</gene>
<accession>A0A2A2K350</accession>
<dbReference type="InterPro" id="IPR054613">
    <property type="entry name" value="Peptidase_S78_dom"/>
</dbReference>
<dbReference type="SUPFAM" id="SSF50789">
    <property type="entry name" value="Herpes virus serine proteinase, assemblin"/>
    <property type="match status" value="1"/>
</dbReference>
<protein>
    <recommendedName>
        <fullName evidence="4">Prohead serine protease domain-containing protein</fullName>
    </recommendedName>
</protein>
<reference evidence="5 6" key="1">
    <citation type="journal article" date="2017" name="Curr. Biol.">
        <title>Genome architecture and evolution of a unichromosomal asexual nematode.</title>
        <authorList>
            <person name="Fradin H."/>
            <person name="Zegar C."/>
            <person name="Gutwein M."/>
            <person name="Lucas J."/>
            <person name="Kovtun M."/>
            <person name="Corcoran D."/>
            <person name="Baugh L.R."/>
            <person name="Kiontke K."/>
            <person name="Gunsalus K."/>
            <person name="Fitch D.H."/>
            <person name="Piano F."/>
        </authorList>
    </citation>
    <scope>NUCLEOTIDE SEQUENCE [LARGE SCALE GENOMIC DNA]</scope>
    <source>
        <strain evidence="5">PF1309</strain>
    </source>
</reference>
<keyword evidence="6" id="KW-1185">Reference proteome</keyword>
<proteinExistence type="predicted"/>
<name>A0A2A2K350_9BILA</name>
<evidence type="ECO:0000256" key="3">
    <source>
        <dbReference type="ARBA" id="ARBA00022801"/>
    </source>
</evidence>
<dbReference type="EMBL" id="LIAE01009767">
    <property type="protein sequence ID" value="PAV68351.1"/>
    <property type="molecule type" value="Genomic_DNA"/>
</dbReference>
<dbReference type="GO" id="GO:0008233">
    <property type="term" value="F:peptidase activity"/>
    <property type="evidence" value="ECO:0007669"/>
    <property type="project" value="UniProtKB-KW"/>
</dbReference>